<dbReference type="PANTHER" id="PTHR41349:SF1">
    <property type="entry name" value="PROTEIN CBG08683"/>
    <property type="match status" value="1"/>
</dbReference>
<evidence type="ECO:0000259" key="2">
    <source>
        <dbReference type="Pfam" id="PF03372"/>
    </source>
</evidence>
<proteinExistence type="predicted"/>
<dbReference type="InterPro" id="IPR036691">
    <property type="entry name" value="Endo/exonu/phosph_ase_sf"/>
</dbReference>
<dbReference type="SUPFAM" id="SSF56219">
    <property type="entry name" value="DNase I-like"/>
    <property type="match status" value="1"/>
</dbReference>
<dbReference type="PANTHER" id="PTHR41349">
    <property type="match status" value="1"/>
</dbReference>
<dbReference type="Pfam" id="PF03372">
    <property type="entry name" value="Exo_endo_phos"/>
    <property type="match status" value="1"/>
</dbReference>
<evidence type="ECO:0000256" key="1">
    <source>
        <dbReference type="SAM" id="SignalP"/>
    </source>
</evidence>
<dbReference type="Proteomes" id="UP001500729">
    <property type="component" value="Unassembled WGS sequence"/>
</dbReference>
<keyword evidence="3" id="KW-0378">Hydrolase</keyword>
<dbReference type="Gene3D" id="3.60.10.10">
    <property type="entry name" value="Endonuclease/exonuclease/phosphatase"/>
    <property type="match status" value="1"/>
</dbReference>
<organism evidence="3 4">
    <name type="scientific">Saccharopolyspora erythraea</name>
    <name type="common">Streptomyces erythraeus</name>
    <dbReference type="NCBI Taxonomy" id="1836"/>
    <lineage>
        <taxon>Bacteria</taxon>
        <taxon>Bacillati</taxon>
        <taxon>Actinomycetota</taxon>
        <taxon>Actinomycetes</taxon>
        <taxon>Pseudonocardiales</taxon>
        <taxon>Pseudonocardiaceae</taxon>
        <taxon>Saccharopolyspora</taxon>
    </lineage>
</organism>
<keyword evidence="4" id="KW-1185">Reference proteome</keyword>
<feature type="domain" description="Endonuclease/exonuclease/phosphatase" evidence="2">
    <location>
        <begin position="36"/>
        <end position="321"/>
    </location>
</feature>
<comment type="caution">
    <text evidence="3">The sequence shown here is derived from an EMBL/GenBank/DDBJ whole genome shotgun (WGS) entry which is preliminary data.</text>
</comment>
<feature type="chain" id="PRO_5045115187" evidence="1">
    <location>
        <begin position="23"/>
        <end position="333"/>
    </location>
</feature>
<dbReference type="EMBL" id="BAAAGS010000084">
    <property type="protein sequence ID" value="GAA0560023.1"/>
    <property type="molecule type" value="Genomic_DNA"/>
</dbReference>
<evidence type="ECO:0000313" key="4">
    <source>
        <dbReference type="Proteomes" id="UP001500729"/>
    </source>
</evidence>
<dbReference type="InterPro" id="IPR005135">
    <property type="entry name" value="Endo/exonuclease/phosphatase"/>
</dbReference>
<sequence>MRRLTALVAAAIAGLGAFPAAAAPEAEPAGTQVRVLTWNILHGGREYGPRNLPNLLDQVVAVRPDVFFTVETYGSGPDIERALTERAGKGAYTGVRVTDRPPGEDNLWLFTRFPVSHRYPAPHGGVVDDFNFGGARVRLPDGAELNLFTVWLPYSDPWNGYLVDDNAAAIRTGVPPRHSGADVQRAETEQQRHIDDIVRTQLPAMLGGNTDPVLMGGDFNTLAAHDWRPEHAACSGHLGMSYPLGATAAVTAAGFADTYRTAHPDVCAEPGSTWSPQPAERMITPQRIDFTFARGDVRVERSEVIDQRIPEHGPGVFYSDHAAVLTDLVVAHR</sequence>
<gene>
    <name evidence="3" type="ORF">GCM10009533_66480</name>
</gene>
<reference evidence="3 4" key="1">
    <citation type="journal article" date="2019" name="Int. J. Syst. Evol. Microbiol.">
        <title>The Global Catalogue of Microorganisms (GCM) 10K type strain sequencing project: providing services to taxonomists for standard genome sequencing and annotation.</title>
        <authorList>
            <consortium name="The Broad Institute Genomics Platform"/>
            <consortium name="The Broad Institute Genome Sequencing Center for Infectious Disease"/>
            <person name="Wu L."/>
            <person name="Ma J."/>
        </authorList>
    </citation>
    <scope>NUCLEOTIDE SEQUENCE [LARGE SCALE GENOMIC DNA]</scope>
    <source>
        <strain evidence="3 4">JCM 10303</strain>
    </source>
</reference>
<keyword evidence="1" id="KW-0732">Signal</keyword>
<dbReference type="GO" id="GO:0004519">
    <property type="term" value="F:endonuclease activity"/>
    <property type="evidence" value="ECO:0007669"/>
    <property type="project" value="UniProtKB-KW"/>
</dbReference>
<name>A0ABN1E723_SACER</name>
<keyword evidence="3" id="KW-0540">Nuclease</keyword>
<accession>A0ABN1E723</accession>
<evidence type="ECO:0000313" key="3">
    <source>
        <dbReference type="EMBL" id="GAA0560023.1"/>
    </source>
</evidence>
<feature type="signal peptide" evidence="1">
    <location>
        <begin position="1"/>
        <end position="22"/>
    </location>
</feature>
<keyword evidence="3" id="KW-0255">Endonuclease</keyword>
<dbReference type="RefSeq" id="WP_011872924.1">
    <property type="nucleotide sequence ID" value="NZ_BAAAGS010000084.1"/>
</dbReference>
<protein>
    <submittedName>
        <fullName evidence="3">Endonuclease/exonuclease/phosphatase family protein</fullName>
    </submittedName>
</protein>